<evidence type="ECO:0000256" key="5">
    <source>
        <dbReference type="ARBA" id="ARBA00022801"/>
    </source>
</evidence>
<organism evidence="9">
    <name type="scientific">uncultured Thiotrichaceae bacterium</name>
    <dbReference type="NCBI Taxonomy" id="298394"/>
    <lineage>
        <taxon>Bacteria</taxon>
        <taxon>Pseudomonadati</taxon>
        <taxon>Pseudomonadota</taxon>
        <taxon>Gammaproteobacteria</taxon>
        <taxon>Thiotrichales</taxon>
        <taxon>Thiotrichaceae</taxon>
        <taxon>environmental samples</taxon>
    </lineage>
</organism>
<dbReference type="InterPro" id="IPR029060">
    <property type="entry name" value="PIN-like_dom_sf"/>
</dbReference>
<keyword evidence="3" id="KW-0540">Nuclease</keyword>
<dbReference type="GO" id="GO:0004518">
    <property type="term" value="F:nuclease activity"/>
    <property type="evidence" value="ECO:0007669"/>
    <property type="project" value="UniProtKB-KW"/>
</dbReference>
<keyword evidence="4" id="KW-0479">Metal-binding</keyword>
<dbReference type="InterPro" id="IPR050556">
    <property type="entry name" value="Type_II_TA_system_RNase"/>
</dbReference>
<evidence type="ECO:0000256" key="2">
    <source>
        <dbReference type="ARBA" id="ARBA00022649"/>
    </source>
</evidence>
<dbReference type="EMBL" id="CACVAT010000261">
    <property type="protein sequence ID" value="CAA6816518.1"/>
    <property type="molecule type" value="Genomic_DNA"/>
</dbReference>
<reference evidence="9" key="1">
    <citation type="submission" date="2020-01" db="EMBL/GenBank/DDBJ databases">
        <authorList>
            <person name="Meier V. D."/>
            <person name="Meier V D."/>
        </authorList>
    </citation>
    <scope>NUCLEOTIDE SEQUENCE</scope>
    <source>
        <strain evidence="9">HLG_WM_MAG_09</strain>
    </source>
</reference>
<dbReference type="Pfam" id="PF01850">
    <property type="entry name" value="PIN"/>
    <property type="match status" value="1"/>
</dbReference>
<evidence type="ECO:0000313" key="9">
    <source>
        <dbReference type="EMBL" id="CAA6816518.1"/>
    </source>
</evidence>
<evidence type="ECO:0000259" key="8">
    <source>
        <dbReference type="Pfam" id="PF01850"/>
    </source>
</evidence>
<sequence>MYLLDTNVISEGRKGKKADKGVQDFFISVISEKIPTYLSVITIGELRRGIENIRHRNDLQQANTLEIWLNTVLTEYEDNILDFDKEAAQIWGYLRVPHHENLLDKQIAAIALVHDLTVVTRNIDDFSSTGVKLINPFSQH</sequence>
<dbReference type="InterPro" id="IPR002716">
    <property type="entry name" value="PIN_dom"/>
</dbReference>
<name>A0A6S6TJA8_9GAMM</name>
<feature type="domain" description="PIN" evidence="8">
    <location>
        <begin position="2"/>
        <end position="129"/>
    </location>
</feature>
<dbReference type="SUPFAM" id="SSF88723">
    <property type="entry name" value="PIN domain-like"/>
    <property type="match status" value="1"/>
</dbReference>
<dbReference type="AlphaFoldDB" id="A0A6S6TJA8"/>
<evidence type="ECO:0000256" key="7">
    <source>
        <dbReference type="ARBA" id="ARBA00038093"/>
    </source>
</evidence>
<evidence type="ECO:0000256" key="4">
    <source>
        <dbReference type="ARBA" id="ARBA00022723"/>
    </source>
</evidence>
<gene>
    <name evidence="9" type="ORF">HELGO_WM36938</name>
</gene>
<dbReference type="PANTHER" id="PTHR33653">
    <property type="entry name" value="RIBONUCLEASE VAPC2"/>
    <property type="match status" value="1"/>
</dbReference>
<accession>A0A6S6TJA8</accession>
<dbReference type="Gene3D" id="3.40.50.1010">
    <property type="entry name" value="5'-nuclease"/>
    <property type="match status" value="1"/>
</dbReference>
<comment type="cofactor">
    <cofactor evidence="1">
        <name>Mg(2+)</name>
        <dbReference type="ChEBI" id="CHEBI:18420"/>
    </cofactor>
</comment>
<dbReference type="PANTHER" id="PTHR33653:SF1">
    <property type="entry name" value="RIBONUCLEASE VAPC2"/>
    <property type="match status" value="1"/>
</dbReference>
<keyword evidence="2" id="KW-1277">Toxin-antitoxin system</keyword>
<keyword evidence="6" id="KW-0460">Magnesium</keyword>
<keyword evidence="5" id="KW-0378">Hydrolase</keyword>
<protein>
    <recommendedName>
        <fullName evidence="8">PIN domain-containing protein</fullName>
    </recommendedName>
</protein>
<dbReference type="GO" id="GO:0046872">
    <property type="term" value="F:metal ion binding"/>
    <property type="evidence" value="ECO:0007669"/>
    <property type="project" value="UniProtKB-KW"/>
</dbReference>
<evidence type="ECO:0000256" key="1">
    <source>
        <dbReference type="ARBA" id="ARBA00001946"/>
    </source>
</evidence>
<dbReference type="CDD" id="cd18746">
    <property type="entry name" value="PIN_VapC4-5_FitB-like"/>
    <property type="match status" value="1"/>
</dbReference>
<proteinExistence type="inferred from homology"/>
<evidence type="ECO:0000256" key="6">
    <source>
        <dbReference type="ARBA" id="ARBA00022842"/>
    </source>
</evidence>
<comment type="similarity">
    <text evidence="7">Belongs to the PINc/VapC protein family.</text>
</comment>
<dbReference type="GO" id="GO:0016787">
    <property type="term" value="F:hydrolase activity"/>
    <property type="evidence" value="ECO:0007669"/>
    <property type="project" value="UniProtKB-KW"/>
</dbReference>
<evidence type="ECO:0000256" key="3">
    <source>
        <dbReference type="ARBA" id="ARBA00022722"/>
    </source>
</evidence>